<dbReference type="KEGG" id="pbs:Plabr_1644"/>
<protein>
    <submittedName>
        <fullName evidence="2">Alkyl hydroperoxide reductase/ Thiol specific antioxidant/ Mal allergen</fullName>
    </submittedName>
</protein>
<evidence type="ECO:0000313" key="2">
    <source>
        <dbReference type="EMBL" id="ADY59255.1"/>
    </source>
</evidence>
<accession>F0SSI4</accession>
<keyword evidence="3" id="KW-1185">Reference proteome</keyword>
<dbReference type="PANTHER" id="PTHR43640:SF1">
    <property type="entry name" value="THIOREDOXIN-DEPENDENT PEROXIREDOXIN"/>
    <property type="match status" value="1"/>
</dbReference>
<dbReference type="InterPro" id="IPR000866">
    <property type="entry name" value="AhpC/TSA"/>
</dbReference>
<name>F0SSI4_RUBBR</name>
<evidence type="ECO:0000313" key="3">
    <source>
        <dbReference type="Proteomes" id="UP000006860"/>
    </source>
</evidence>
<dbReference type="Proteomes" id="UP000006860">
    <property type="component" value="Chromosome"/>
</dbReference>
<dbReference type="CDD" id="cd02969">
    <property type="entry name" value="PRX_like1"/>
    <property type="match status" value="1"/>
</dbReference>
<dbReference type="InterPro" id="IPR047262">
    <property type="entry name" value="PRX-like1"/>
</dbReference>
<dbReference type="eggNOG" id="COG1225">
    <property type="taxonomic scope" value="Bacteria"/>
</dbReference>
<dbReference type="HOGENOM" id="CLU_076204_1_0_0"/>
<dbReference type="OrthoDB" id="9809746at2"/>
<dbReference type="GO" id="GO:0016491">
    <property type="term" value="F:oxidoreductase activity"/>
    <property type="evidence" value="ECO:0007669"/>
    <property type="project" value="InterPro"/>
</dbReference>
<proteinExistence type="predicted"/>
<sequence>MVMTASTMLPLGSAAPDFSLPNVDGNTLSLSDLPADKPLLVMFICNHCPFVLHLREALAEFSSEYQAKGLTIVGISSNDVANYPADSPEKMKEMAAESNWNFPYLYDESQDVAKAYRAACTPDLFLFDSNHKLVYRGQFDDSRPSNGLPVTGNDLKAACDAVLNNQPVPEQQKPSIGCNIKWKEGSAPDYFTGQPAS</sequence>
<dbReference type="RefSeq" id="WP_013627982.1">
    <property type="nucleotide sequence ID" value="NC_015174.1"/>
</dbReference>
<dbReference type="Gene3D" id="3.40.30.10">
    <property type="entry name" value="Glutaredoxin"/>
    <property type="match status" value="1"/>
</dbReference>
<dbReference type="InterPro" id="IPR036249">
    <property type="entry name" value="Thioredoxin-like_sf"/>
</dbReference>
<dbReference type="GO" id="GO:0016209">
    <property type="term" value="F:antioxidant activity"/>
    <property type="evidence" value="ECO:0007669"/>
    <property type="project" value="InterPro"/>
</dbReference>
<dbReference type="AlphaFoldDB" id="F0SSI4"/>
<dbReference type="EMBL" id="CP002546">
    <property type="protein sequence ID" value="ADY59255.1"/>
    <property type="molecule type" value="Genomic_DNA"/>
</dbReference>
<reference evidence="3" key="1">
    <citation type="submission" date="2011-02" db="EMBL/GenBank/DDBJ databases">
        <title>The complete genome of Planctomyces brasiliensis DSM 5305.</title>
        <authorList>
            <person name="Lucas S."/>
            <person name="Copeland A."/>
            <person name="Lapidus A."/>
            <person name="Bruce D."/>
            <person name="Goodwin L."/>
            <person name="Pitluck S."/>
            <person name="Kyrpides N."/>
            <person name="Mavromatis K."/>
            <person name="Pagani I."/>
            <person name="Ivanova N."/>
            <person name="Ovchinnikova G."/>
            <person name="Lu M."/>
            <person name="Detter J.C."/>
            <person name="Han C."/>
            <person name="Land M."/>
            <person name="Hauser L."/>
            <person name="Markowitz V."/>
            <person name="Cheng J.-F."/>
            <person name="Hugenholtz P."/>
            <person name="Woyke T."/>
            <person name="Wu D."/>
            <person name="Tindall B."/>
            <person name="Pomrenke H.G."/>
            <person name="Brambilla E."/>
            <person name="Klenk H.-P."/>
            <person name="Eisen J.A."/>
        </authorList>
    </citation>
    <scope>NUCLEOTIDE SEQUENCE [LARGE SCALE GENOMIC DNA]</scope>
    <source>
        <strain evidence="3">ATCC 49424 / DSM 5305 / JCM 21570 / NBRC 103401 / IFAM 1448</strain>
    </source>
</reference>
<feature type="domain" description="Thioredoxin" evidence="1">
    <location>
        <begin position="9"/>
        <end position="164"/>
    </location>
</feature>
<organism evidence="2 3">
    <name type="scientific">Rubinisphaera brasiliensis (strain ATCC 49424 / DSM 5305 / JCM 21570 / IAM 15109 / NBRC 103401 / IFAM 1448)</name>
    <name type="common">Planctomyces brasiliensis</name>
    <dbReference type="NCBI Taxonomy" id="756272"/>
    <lineage>
        <taxon>Bacteria</taxon>
        <taxon>Pseudomonadati</taxon>
        <taxon>Planctomycetota</taxon>
        <taxon>Planctomycetia</taxon>
        <taxon>Planctomycetales</taxon>
        <taxon>Planctomycetaceae</taxon>
        <taxon>Rubinisphaera</taxon>
    </lineage>
</organism>
<dbReference type="SUPFAM" id="SSF52833">
    <property type="entry name" value="Thioredoxin-like"/>
    <property type="match status" value="1"/>
</dbReference>
<dbReference type="InterPro" id="IPR013766">
    <property type="entry name" value="Thioredoxin_domain"/>
</dbReference>
<dbReference type="PROSITE" id="PS51352">
    <property type="entry name" value="THIOREDOXIN_2"/>
    <property type="match status" value="1"/>
</dbReference>
<gene>
    <name evidence="2" type="ordered locus">Plabr_1644</name>
</gene>
<dbReference type="Pfam" id="PF00578">
    <property type="entry name" value="AhpC-TSA"/>
    <property type="match status" value="1"/>
</dbReference>
<evidence type="ECO:0000259" key="1">
    <source>
        <dbReference type="PROSITE" id="PS51352"/>
    </source>
</evidence>
<dbReference type="PANTHER" id="PTHR43640">
    <property type="entry name" value="OS07G0260300 PROTEIN"/>
    <property type="match status" value="1"/>
</dbReference>
<dbReference type="STRING" id="756272.Plabr_1644"/>